<sequence length="99" mass="11437">MHDLTAFKRDCLYVIAGLDKPHGLAVKSALAEYYEKDINAGRLYPNLDELVSMGLVEKSQKDKRTNEYALTKRARRELEARREWEAQYFSETENAVPAE</sequence>
<dbReference type="InterPro" id="IPR036388">
    <property type="entry name" value="WH-like_DNA-bd_sf"/>
</dbReference>
<dbReference type="InterPro" id="IPR036390">
    <property type="entry name" value="WH_DNA-bd_sf"/>
</dbReference>
<comment type="caution">
    <text evidence="2">The sequence shown here is derived from an EMBL/GenBank/DDBJ whole genome shotgun (WGS) entry which is preliminary data.</text>
</comment>
<gene>
    <name evidence="2" type="ORF">GCM10009020_34940</name>
</gene>
<dbReference type="EMBL" id="BAAADV010000008">
    <property type="protein sequence ID" value="GAA0682661.1"/>
    <property type="molecule type" value="Genomic_DNA"/>
</dbReference>
<reference evidence="2 3" key="1">
    <citation type="journal article" date="2019" name="Int. J. Syst. Evol. Microbiol.">
        <title>The Global Catalogue of Microorganisms (GCM) 10K type strain sequencing project: providing services to taxonomists for standard genome sequencing and annotation.</title>
        <authorList>
            <consortium name="The Broad Institute Genomics Platform"/>
            <consortium name="The Broad Institute Genome Sequencing Center for Infectious Disease"/>
            <person name="Wu L."/>
            <person name="Ma J."/>
        </authorList>
    </citation>
    <scope>NUCLEOTIDE SEQUENCE [LARGE SCALE GENOMIC DNA]</scope>
    <source>
        <strain evidence="2 3">JCM 16328</strain>
    </source>
</reference>
<feature type="domain" description="Transcription regulator PadR N-terminal" evidence="1">
    <location>
        <begin position="14"/>
        <end position="79"/>
    </location>
</feature>
<accession>A0AAV3TEL8</accession>
<dbReference type="InterPro" id="IPR005149">
    <property type="entry name" value="Tscrpt_reg_PadR_N"/>
</dbReference>
<protein>
    <submittedName>
        <fullName evidence="2">PadR family transcriptional regulator</fullName>
    </submittedName>
</protein>
<dbReference type="RefSeq" id="WP_343775854.1">
    <property type="nucleotide sequence ID" value="NZ_BAAADV010000008.1"/>
</dbReference>
<proteinExistence type="predicted"/>
<evidence type="ECO:0000313" key="2">
    <source>
        <dbReference type="EMBL" id="GAA0682661.1"/>
    </source>
</evidence>
<dbReference type="Gene3D" id="1.10.10.10">
    <property type="entry name" value="Winged helix-like DNA-binding domain superfamily/Winged helix DNA-binding domain"/>
    <property type="match status" value="1"/>
</dbReference>
<dbReference type="Proteomes" id="UP001500420">
    <property type="component" value="Unassembled WGS sequence"/>
</dbReference>
<dbReference type="AlphaFoldDB" id="A0AAV3TEL8"/>
<organism evidence="2 3">
    <name type="scientific">Natronoarchaeum mannanilyticum</name>
    <dbReference type="NCBI Taxonomy" id="926360"/>
    <lineage>
        <taxon>Archaea</taxon>
        <taxon>Methanobacteriati</taxon>
        <taxon>Methanobacteriota</taxon>
        <taxon>Stenosarchaea group</taxon>
        <taxon>Halobacteria</taxon>
        <taxon>Halobacteriales</taxon>
        <taxon>Natronoarchaeaceae</taxon>
    </lineage>
</organism>
<evidence type="ECO:0000313" key="3">
    <source>
        <dbReference type="Proteomes" id="UP001500420"/>
    </source>
</evidence>
<keyword evidence="3" id="KW-1185">Reference proteome</keyword>
<dbReference type="Pfam" id="PF03551">
    <property type="entry name" value="PadR"/>
    <property type="match status" value="1"/>
</dbReference>
<evidence type="ECO:0000259" key="1">
    <source>
        <dbReference type="Pfam" id="PF03551"/>
    </source>
</evidence>
<dbReference type="SUPFAM" id="SSF46785">
    <property type="entry name" value="Winged helix' DNA-binding domain"/>
    <property type="match status" value="1"/>
</dbReference>
<name>A0AAV3TEL8_9EURY</name>